<proteinExistence type="predicted"/>
<feature type="non-terminal residue" evidence="3">
    <location>
        <position position="1"/>
    </location>
</feature>
<accession>A0A371HHX4</accession>
<dbReference type="GO" id="GO:0003676">
    <property type="term" value="F:nucleic acid binding"/>
    <property type="evidence" value="ECO:0007669"/>
    <property type="project" value="InterPro"/>
</dbReference>
<gene>
    <name evidence="3" type="ORF">CR513_14216</name>
</gene>
<organism evidence="3 4">
    <name type="scientific">Mucuna pruriens</name>
    <name type="common">Velvet bean</name>
    <name type="synonym">Dolichos pruriens</name>
    <dbReference type="NCBI Taxonomy" id="157652"/>
    <lineage>
        <taxon>Eukaryota</taxon>
        <taxon>Viridiplantae</taxon>
        <taxon>Streptophyta</taxon>
        <taxon>Embryophyta</taxon>
        <taxon>Tracheophyta</taxon>
        <taxon>Spermatophyta</taxon>
        <taxon>Magnoliopsida</taxon>
        <taxon>eudicotyledons</taxon>
        <taxon>Gunneridae</taxon>
        <taxon>Pentapetalae</taxon>
        <taxon>rosids</taxon>
        <taxon>fabids</taxon>
        <taxon>Fabales</taxon>
        <taxon>Fabaceae</taxon>
        <taxon>Papilionoideae</taxon>
        <taxon>50 kb inversion clade</taxon>
        <taxon>NPAAA clade</taxon>
        <taxon>indigoferoid/millettioid clade</taxon>
        <taxon>Phaseoleae</taxon>
        <taxon>Mucuna</taxon>
    </lineage>
</organism>
<sequence>MVERFGGMINNITNRGRLTFSKEEVPAEGRGHNQPLHISVKYGDYMIAMVLIDNDSSLNVLPKTSSVVVRAFDRSKREVMGEISLPIYIGPTVFNVTFKLPPRQALDSRSWSRTFLPSPKSEVHHGASADQRDRREGTSTTNINPKNPNPSKAEAMAVRVMIKEGYQPGKGLGPHLNGIPARITIQENVGKARLNYHGVIMLGTQSPSQVELTLSQYFVKGSIAMIDDEPPNQSEWVYATDKGPANWTTKALPNLHFLKITNKESPQDGNTILMCEDPS</sequence>
<dbReference type="EMBL" id="QJKJ01002556">
    <property type="protein sequence ID" value="RDY02332.1"/>
    <property type="molecule type" value="Genomic_DNA"/>
</dbReference>
<evidence type="ECO:0000256" key="1">
    <source>
        <dbReference type="SAM" id="MobiDB-lite"/>
    </source>
</evidence>
<dbReference type="Proteomes" id="UP000257109">
    <property type="component" value="Unassembled WGS sequence"/>
</dbReference>
<evidence type="ECO:0000313" key="4">
    <source>
        <dbReference type="Proteomes" id="UP000257109"/>
    </source>
</evidence>
<dbReference type="PANTHER" id="PTHR32108">
    <property type="entry name" value="DNA-DIRECTED RNA POLYMERASE SUBUNIT ALPHA"/>
    <property type="match status" value="1"/>
</dbReference>
<feature type="region of interest" description="Disordered" evidence="1">
    <location>
        <begin position="113"/>
        <end position="152"/>
    </location>
</feature>
<dbReference type="PROSITE" id="PS50174">
    <property type="entry name" value="G_PATCH"/>
    <property type="match status" value="1"/>
</dbReference>
<feature type="domain" description="G-patch" evidence="2">
    <location>
        <begin position="153"/>
        <end position="199"/>
    </location>
</feature>
<protein>
    <recommendedName>
        <fullName evidence="2">G-patch domain-containing protein</fullName>
    </recommendedName>
</protein>
<reference evidence="3" key="1">
    <citation type="submission" date="2018-05" db="EMBL/GenBank/DDBJ databases">
        <title>Draft genome of Mucuna pruriens seed.</title>
        <authorList>
            <person name="Nnadi N.E."/>
            <person name="Vos R."/>
            <person name="Hasami M.H."/>
            <person name="Devisetty U.K."/>
            <person name="Aguiy J.C."/>
        </authorList>
    </citation>
    <scope>NUCLEOTIDE SEQUENCE [LARGE SCALE GENOMIC DNA]</scope>
    <source>
        <strain evidence="3">JCA_2017</strain>
    </source>
</reference>
<dbReference type="AlphaFoldDB" id="A0A371HHX4"/>
<feature type="compositionally biased region" description="Polar residues" evidence="1">
    <location>
        <begin position="138"/>
        <end position="150"/>
    </location>
</feature>
<evidence type="ECO:0000313" key="3">
    <source>
        <dbReference type="EMBL" id="RDY02332.1"/>
    </source>
</evidence>
<dbReference type="InterPro" id="IPR000467">
    <property type="entry name" value="G_patch_dom"/>
</dbReference>
<keyword evidence="4" id="KW-1185">Reference proteome</keyword>
<name>A0A371HHX4_MUCPR</name>
<evidence type="ECO:0000259" key="2">
    <source>
        <dbReference type="PROSITE" id="PS50174"/>
    </source>
</evidence>
<comment type="caution">
    <text evidence="3">The sequence shown here is derived from an EMBL/GenBank/DDBJ whole genome shotgun (WGS) entry which is preliminary data.</text>
</comment>
<feature type="compositionally biased region" description="Basic and acidic residues" evidence="1">
    <location>
        <begin position="121"/>
        <end position="137"/>
    </location>
</feature>
<dbReference type="PANTHER" id="PTHR32108:SF9">
    <property type="entry name" value="REVERSE TRANSCRIPTASE RNASE H-LIKE DOMAIN-CONTAINING PROTEIN"/>
    <property type="match status" value="1"/>
</dbReference>